<dbReference type="Pfam" id="PF00069">
    <property type="entry name" value="Pkinase"/>
    <property type="match status" value="1"/>
</dbReference>
<proteinExistence type="predicted"/>
<dbReference type="InterPro" id="IPR000961">
    <property type="entry name" value="AGC-kinase_C"/>
</dbReference>
<keyword evidence="5" id="KW-0418">Kinase</keyword>
<comment type="caution">
    <text evidence="10">The sequence shown here is derived from an EMBL/GenBank/DDBJ whole genome shotgun (WGS) entry which is preliminary data.</text>
</comment>
<dbReference type="Gene3D" id="3.30.200.20">
    <property type="entry name" value="Phosphorylase Kinase, domain 1"/>
    <property type="match status" value="2"/>
</dbReference>
<protein>
    <recommendedName>
        <fullName evidence="12">Protein kinase domain-containing protein</fullName>
    </recommendedName>
</protein>
<dbReference type="InterPro" id="IPR017892">
    <property type="entry name" value="Pkinase_C"/>
</dbReference>
<dbReference type="Proteomes" id="UP001157938">
    <property type="component" value="Unassembled WGS sequence"/>
</dbReference>
<dbReference type="PANTHER" id="PTHR24351">
    <property type="entry name" value="RIBOSOMAL PROTEIN S6 KINASE"/>
    <property type="match status" value="1"/>
</dbReference>
<accession>A0ABN8BTW1</accession>
<evidence type="ECO:0000256" key="6">
    <source>
        <dbReference type="ARBA" id="ARBA00022840"/>
    </source>
</evidence>
<dbReference type="SMART" id="SM00133">
    <property type="entry name" value="S_TK_X"/>
    <property type="match status" value="1"/>
</dbReference>
<evidence type="ECO:0000259" key="9">
    <source>
        <dbReference type="PROSITE" id="PS51285"/>
    </source>
</evidence>
<organism evidence="10 11">
    <name type="scientific">Peronospora farinosa</name>
    <dbReference type="NCBI Taxonomy" id="134698"/>
    <lineage>
        <taxon>Eukaryota</taxon>
        <taxon>Sar</taxon>
        <taxon>Stramenopiles</taxon>
        <taxon>Oomycota</taxon>
        <taxon>Peronosporomycetes</taxon>
        <taxon>Peronosporales</taxon>
        <taxon>Peronosporaceae</taxon>
        <taxon>Peronospora</taxon>
    </lineage>
</organism>
<keyword evidence="11" id="KW-1185">Reference proteome</keyword>
<sequence length="740" mass="80487">MDTSPMNASAESDVDLMHTILGEHVPQSVILTCLNACAFDVSAALNWYFAEVASSPAVAIQSTDVPPSSIVSNIQSGLSLTLHARAVEGMVSKSEAYYATLTKGDPAYDMLTPSNEKFLTIRLRKRGWRTGKLLGLPSPATQRPFFANGDVVTLECNGLWLKANSINKMLQWKAPSEDDRNKFVVRGLPLGKSLAPGDYFFLTSYKWKDKEIVCKDERPVGTSSYNTNVHRCFLGLERIKTANQRLYLYAKLTSNAVKSLSRPDDPIDFGHLTISVMGTPISPGSTTPREQAHSRRTDSISDEIQFANAKIEQMANITGTDVSRDRLANFLDGAGGDVQVALEHYFMSVSTAASSSAPTQCVTSVSSVPLPTQSDVAESAAALEEVQARGHAEAQAHHDRCPLSQLILGIPSISETALSPSTEPLSITPPEAKAKYRAIVDPPRPPSVDATSTLVGEPSPGMPPPVPSSCPLPVPPSIASISNSGMTTVPVPLSAAGGAPVLRITEDEVLLDTTDSSKHQKQTGQRRTVLEHKGDAIAEVESERAEALTIQDFEMLSVLGKGSFGAVMLVRFKKDGQALAQSADGSRNYGKAYDWWSLGIVIYEMLVGESPFYEENEHKMLSRIAYSDVVFPSDFPRDAYKLVKGLLSKDPKQRLGSEQMGGVDAIKSCQFFRHIEWDKLLRREVKAHWTPKLSGETDTRYVDPEFIDEGPPSAAYDPSATSGNSRSKRFSQFSFNYSLG</sequence>
<keyword evidence="4" id="KW-0547">Nucleotide-binding</keyword>
<evidence type="ECO:0000256" key="7">
    <source>
        <dbReference type="SAM" id="MobiDB-lite"/>
    </source>
</evidence>
<gene>
    <name evidence="10" type="ORF">PFR001_LOCUS960</name>
</gene>
<evidence type="ECO:0008006" key="12">
    <source>
        <dbReference type="Google" id="ProtNLM"/>
    </source>
</evidence>
<dbReference type="InterPro" id="IPR000719">
    <property type="entry name" value="Prot_kinase_dom"/>
</dbReference>
<keyword evidence="1" id="KW-0723">Serine/threonine-protein kinase</keyword>
<evidence type="ECO:0000256" key="2">
    <source>
        <dbReference type="ARBA" id="ARBA00022553"/>
    </source>
</evidence>
<dbReference type="Pfam" id="PF00433">
    <property type="entry name" value="Pkinase_C"/>
    <property type="match status" value="1"/>
</dbReference>
<keyword evidence="6" id="KW-0067">ATP-binding</keyword>
<dbReference type="InterPro" id="IPR011009">
    <property type="entry name" value="Kinase-like_dom_sf"/>
</dbReference>
<feature type="domain" description="Protein kinase" evidence="8">
    <location>
        <begin position="324"/>
        <end position="672"/>
    </location>
</feature>
<feature type="region of interest" description="Disordered" evidence="7">
    <location>
        <begin position="702"/>
        <end position="727"/>
    </location>
</feature>
<dbReference type="SUPFAM" id="SSF56112">
    <property type="entry name" value="Protein kinase-like (PK-like)"/>
    <property type="match status" value="1"/>
</dbReference>
<name>A0ABN8BTW1_9STRA</name>
<evidence type="ECO:0000256" key="5">
    <source>
        <dbReference type="ARBA" id="ARBA00022777"/>
    </source>
</evidence>
<feature type="region of interest" description="Disordered" evidence="7">
    <location>
        <begin position="440"/>
        <end position="467"/>
    </location>
</feature>
<dbReference type="EMBL" id="CAKLBC010000190">
    <property type="protein sequence ID" value="CAH0485255.1"/>
    <property type="molecule type" value="Genomic_DNA"/>
</dbReference>
<dbReference type="PROSITE" id="PS50011">
    <property type="entry name" value="PROTEIN_KINASE_DOM"/>
    <property type="match status" value="1"/>
</dbReference>
<evidence type="ECO:0000256" key="1">
    <source>
        <dbReference type="ARBA" id="ARBA00022527"/>
    </source>
</evidence>
<evidence type="ECO:0000313" key="10">
    <source>
        <dbReference type="EMBL" id="CAH0485255.1"/>
    </source>
</evidence>
<keyword evidence="3" id="KW-0808">Transferase</keyword>
<reference evidence="10 11" key="1">
    <citation type="submission" date="2021-11" db="EMBL/GenBank/DDBJ databases">
        <authorList>
            <person name="Islam A."/>
            <person name="Islam S."/>
            <person name="Flora M.S."/>
            <person name="Rahman M."/>
            <person name="Ziaur R.M."/>
            <person name="Epstein J.H."/>
            <person name="Hassan M."/>
            <person name="Klassen M."/>
            <person name="Woodard K."/>
            <person name="Webb A."/>
            <person name="Webby R.J."/>
            <person name="El Zowalaty M.E."/>
        </authorList>
    </citation>
    <scope>NUCLEOTIDE SEQUENCE [LARGE SCALE GENOMIC DNA]</scope>
    <source>
        <strain evidence="10">Pf1</strain>
    </source>
</reference>
<dbReference type="SMART" id="SM00220">
    <property type="entry name" value="S_TKc"/>
    <property type="match status" value="1"/>
</dbReference>
<evidence type="ECO:0000256" key="3">
    <source>
        <dbReference type="ARBA" id="ARBA00022679"/>
    </source>
</evidence>
<dbReference type="Gene3D" id="1.10.510.10">
    <property type="entry name" value="Transferase(Phosphotransferase) domain 1"/>
    <property type="match status" value="1"/>
</dbReference>
<dbReference type="CDD" id="cd14348">
    <property type="entry name" value="UBA_p47"/>
    <property type="match status" value="1"/>
</dbReference>
<evidence type="ECO:0000313" key="11">
    <source>
        <dbReference type="Proteomes" id="UP001157938"/>
    </source>
</evidence>
<dbReference type="PROSITE" id="PS51285">
    <property type="entry name" value="AGC_KINASE_CTER"/>
    <property type="match status" value="1"/>
</dbReference>
<feature type="domain" description="AGC-kinase C-terminal" evidence="9">
    <location>
        <begin position="673"/>
        <end position="740"/>
    </location>
</feature>
<evidence type="ECO:0000259" key="8">
    <source>
        <dbReference type="PROSITE" id="PS50011"/>
    </source>
</evidence>
<keyword evidence="2" id="KW-0597">Phosphoprotein</keyword>
<evidence type="ECO:0000256" key="4">
    <source>
        <dbReference type="ARBA" id="ARBA00022741"/>
    </source>
</evidence>